<evidence type="ECO:0000256" key="1">
    <source>
        <dbReference type="SAM" id="MobiDB-lite"/>
    </source>
</evidence>
<evidence type="ECO:0000313" key="3">
    <source>
        <dbReference type="Proteomes" id="UP000770661"/>
    </source>
</evidence>
<feature type="compositionally biased region" description="Polar residues" evidence="1">
    <location>
        <begin position="50"/>
        <end position="62"/>
    </location>
</feature>
<name>A0A8J4YF72_CHIOP</name>
<dbReference type="AlphaFoldDB" id="A0A8J4YF72"/>
<reference evidence="2" key="1">
    <citation type="submission" date="2020-07" db="EMBL/GenBank/DDBJ databases">
        <title>The High-quality genome of the commercially important snow crab, Chionoecetes opilio.</title>
        <authorList>
            <person name="Jeong J.-H."/>
            <person name="Ryu S."/>
        </authorList>
    </citation>
    <scope>NUCLEOTIDE SEQUENCE</scope>
    <source>
        <strain evidence="2">MADBK_172401_WGS</strain>
        <tissue evidence="2">Digestive gland</tissue>
    </source>
</reference>
<sequence length="108" mass="12181">MDARRVAVVVVQLVTTWLLKLQSDVHFRSALTHLQSPLHPFLQPHRSNSEQDTAASGNNVHNGSHPPEVFFFHPHNSGEEHLELICVPAPKHVRPGKWHVLRAAKALR</sequence>
<comment type="caution">
    <text evidence="2">The sequence shown here is derived from an EMBL/GenBank/DDBJ whole genome shotgun (WGS) entry which is preliminary data.</text>
</comment>
<protein>
    <submittedName>
        <fullName evidence="2">Uncharacterized protein</fullName>
    </submittedName>
</protein>
<dbReference type="EMBL" id="JACEEZ010013203">
    <property type="protein sequence ID" value="KAG0720230.1"/>
    <property type="molecule type" value="Genomic_DNA"/>
</dbReference>
<feature type="region of interest" description="Disordered" evidence="1">
    <location>
        <begin position="41"/>
        <end position="72"/>
    </location>
</feature>
<proteinExistence type="predicted"/>
<gene>
    <name evidence="2" type="ORF">GWK47_006875</name>
</gene>
<dbReference type="Proteomes" id="UP000770661">
    <property type="component" value="Unassembled WGS sequence"/>
</dbReference>
<organism evidence="2 3">
    <name type="scientific">Chionoecetes opilio</name>
    <name type="common">Atlantic snow crab</name>
    <name type="synonym">Cancer opilio</name>
    <dbReference type="NCBI Taxonomy" id="41210"/>
    <lineage>
        <taxon>Eukaryota</taxon>
        <taxon>Metazoa</taxon>
        <taxon>Ecdysozoa</taxon>
        <taxon>Arthropoda</taxon>
        <taxon>Crustacea</taxon>
        <taxon>Multicrustacea</taxon>
        <taxon>Malacostraca</taxon>
        <taxon>Eumalacostraca</taxon>
        <taxon>Eucarida</taxon>
        <taxon>Decapoda</taxon>
        <taxon>Pleocyemata</taxon>
        <taxon>Brachyura</taxon>
        <taxon>Eubrachyura</taxon>
        <taxon>Majoidea</taxon>
        <taxon>Majidae</taxon>
        <taxon>Chionoecetes</taxon>
    </lineage>
</organism>
<accession>A0A8J4YF72</accession>
<keyword evidence="3" id="KW-1185">Reference proteome</keyword>
<evidence type="ECO:0000313" key="2">
    <source>
        <dbReference type="EMBL" id="KAG0720230.1"/>
    </source>
</evidence>